<comment type="subcellular location">
    <subcellularLocation>
        <location evidence="1">Cell envelope</location>
    </subcellularLocation>
</comment>
<dbReference type="EMBL" id="JAIOIV010000126">
    <property type="protein sequence ID" value="MBZ0157698.1"/>
    <property type="molecule type" value="Genomic_DNA"/>
</dbReference>
<keyword evidence="4" id="KW-0677">Repeat</keyword>
<sequence>MEKGFPVGVFGITVLKGEEADESGAFRPVFRTSLCRHCTEAQCVRICPVRAITRDQYGMVIGTPEKCIGCRLCLLACPRSVPDFTGAQQVSKCNGCVERLQVGLQPRCVASCPTAALESVTRQELSEKKRRGYLEKRWERRQSTDTPSR</sequence>
<dbReference type="PROSITE" id="PS51379">
    <property type="entry name" value="4FE4S_FER_2"/>
    <property type="match status" value="2"/>
</dbReference>
<dbReference type="PANTHER" id="PTHR43545:SF6">
    <property type="entry name" value="FORMATE DEHYDROGENASE, NITRATE-INDUCIBLE, IRON-SULFUR SUBUNIT"/>
    <property type="match status" value="1"/>
</dbReference>
<keyword evidence="6" id="KW-0411">Iron-sulfur</keyword>
<comment type="caution">
    <text evidence="8">The sequence shown here is derived from an EMBL/GenBank/DDBJ whole genome shotgun (WGS) entry which is preliminary data.</text>
</comment>
<keyword evidence="2" id="KW-0004">4Fe-4S</keyword>
<evidence type="ECO:0000256" key="1">
    <source>
        <dbReference type="ARBA" id="ARBA00004196"/>
    </source>
</evidence>
<evidence type="ECO:0000256" key="3">
    <source>
        <dbReference type="ARBA" id="ARBA00022723"/>
    </source>
</evidence>
<dbReference type="InterPro" id="IPR051555">
    <property type="entry name" value="FDH_Electron_Transfer_Unit"/>
</dbReference>
<reference evidence="8" key="2">
    <citation type="submission" date="2021-08" db="EMBL/GenBank/DDBJ databases">
        <authorList>
            <person name="Dalcin Martins P."/>
        </authorList>
    </citation>
    <scope>NUCLEOTIDE SEQUENCE</scope>
    <source>
        <strain evidence="8">MAG_39</strain>
    </source>
</reference>
<dbReference type="Gene3D" id="3.30.70.20">
    <property type="match status" value="2"/>
</dbReference>
<dbReference type="PANTHER" id="PTHR43545">
    <property type="entry name" value="FORMATE DEHYDROGENASE, NITRATE-INDUCIBLE, IRON-SULFUR SUBUNIT"/>
    <property type="match status" value="1"/>
</dbReference>
<proteinExistence type="predicted"/>
<dbReference type="GO" id="GO:0030313">
    <property type="term" value="C:cell envelope"/>
    <property type="evidence" value="ECO:0007669"/>
    <property type="project" value="UniProtKB-SubCell"/>
</dbReference>
<evidence type="ECO:0000256" key="4">
    <source>
        <dbReference type="ARBA" id="ARBA00022737"/>
    </source>
</evidence>
<feature type="domain" description="4Fe-4S ferredoxin-type" evidence="7">
    <location>
        <begin position="26"/>
        <end position="56"/>
    </location>
</feature>
<evidence type="ECO:0000256" key="5">
    <source>
        <dbReference type="ARBA" id="ARBA00023004"/>
    </source>
</evidence>
<dbReference type="AlphaFoldDB" id="A0A953M2E7"/>
<dbReference type="PROSITE" id="PS00198">
    <property type="entry name" value="4FE4S_FER_1"/>
    <property type="match status" value="1"/>
</dbReference>
<dbReference type="GO" id="GO:0046872">
    <property type="term" value="F:metal ion binding"/>
    <property type="evidence" value="ECO:0007669"/>
    <property type="project" value="UniProtKB-KW"/>
</dbReference>
<name>A0A953M2E7_9BACT</name>
<dbReference type="InterPro" id="IPR017900">
    <property type="entry name" value="4Fe4S_Fe_S_CS"/>
</dbReference>
<keyword evidence="5" id="KW-0408">Iron</keyword>
<evidence type="ECO:0000256" key="2">
    <source>
        <dbReference type="ARBA" id="ARBA00022485"/>
    </source>
</evidence>
<dbReference type="Proteomes" id="UP000705867">
    <property type="component" value="Unassembled WGS sequence"/>
</dbReference>
<dbReference type="GO" id="GO:0051539">
    <property type="term" value="F:4 iron, 4 sulfur cluster binding"/>
    <property type="evidence" value="ECO:0007669"/>
    <property type="project" value="UniProtKB-KW"/>
</dbReference>
<protein>
    <submittedName>
        <fullName evidence="8">4Fe-4S binding protein</fullName>
    </submittedName>
</protein>
<reference evidence="8" key="1">
    <citation type="journal article" date="2021" name="bioRxiv">
        <title>Unraveling nitrogen, sulfur and carbon metabolic pathways and microbial community transcriptional responses to substrate deprivation and toxicity stresses in a bioreactor mimicking anoxic brackish coastal sediment conditions.</title>
        <authorList>
            <person name="Martins P.D."/>
            <person name="Echeveste M.J."/>
            <person name="Arshad A."/>
            <person name="Kurth J."/>
            <person name="Ouboter H."/>
            <person name="Jetten M.S.M."/>
            <person name="Welte C.U."/>
        </authorList>
    </citation>
    <scope>NUCLEOTIDE SEQUENCE</scope>
    <source>
        <strain evidence="8">MAG_39</strain>
    </source>
</reference>
<organism evidence="8 9">
    <name type="scientific">Candidatus Nitrobium versatile</name>
    <dbReference type="NCBI Taxonomy" id="2884831"/>
    <lineage>
        <taxon>Bacteria</taxon>
        <taxon>Pseudomonadati</taxon>
        <taxon>Nitrospirota</taxon>
        <taxon>Nitrospiria</taxon>
        <taxon>Nitrospirales</taxon>
        <taxon>Nitrospiraceae</taxon>
        <taxon>Candidatus Nitrobium</taxon>
    </lineage>
</organism>
<evidence type="ECO:0000313" key="9">
    <source>
        <dbReference type="Proteomes" id="UP000705867"/>
    </source>
</evidence>
<dbReference type="InterPro" id="IPR017896">
    <property type="entry name" value="4Fe4S_Fe-S-bd"/>
</dbReference>
<accession>A0A953M2E7</accession>
<dbReference type="SUPFAM" id="SSF54862">
    <property type="entry name" value="4Fe-4S ferredoxins"/>
    <property type="match status" value="1"/>
</dbReference>
<feature type="domain" description="4Fe-4S ferredoxin-type" evidence="7">
    <location>
        <begin position="57"/>
        <end position="87"/>
    </location>
</feature>
<keyword evidence="3" id="KW-0479">Metal-binding</keyword>
<gene>
    <name evidence="8" type="ORF">K8I29_16000</name>
</gene>
<evidence type="ECO:0000256" key="6">
    <source>
        <dbReference type="ARBA" id="ARBA00023014"/>
    </source>
</evidence>
<evidence type="ECO:0000259" key="7">
    <source>
        <dbReference type="PROSITE" id="PS51379"/>
    </source>
</evidence>
<dbReference type="Pfam" id="PF13247">
    <property type="entry name" value="Fer4_11"/>
    <property type="match status" value="1"/>
</dbReference>
<evidence type="ECO:0000313" key="8">
    <source>
        <dbReference type="EMBL" id="MBZ0157698.1"/>
    </source>
</evidence>